<reference evidence="1 2" key="1">
    <citation type="journal article" date="2019" name="Nat. Ecol. Evol.">
        <title>Megaphylogeny resolves global patterns of mushroom evolution.</title>
        <authorList>
            <person name="Varga T."/>
            <person name="Krizsan K."/>
            <person name="Foldi C."/>
            <person name="Dima B."/>
            <person name="Sanchez-Garcia M."/>
            <person name="Sanchez-Ramirez S."/>
            <person name="Szollosi G.J."/>
            <person name="Szarkandi J.G."/>
            <person name="Papp V."/>
            <person name="Albert L."/>
            <person name="Andreopoulos W."/>
            <person name="Angelini C."/>
            <person name="Antonin V."/>
            <person name="Barry K.W."/>
            <person name="Bougher N.L."/>
            <person name="Buchanan P."/>
            <person name="Buyck B."/>
            <person name="Bense V."/>
            <person name="Catcheside P."/>
            <person name="Chovatia M."/>
            <person name="Cooper J."/>
            <person name="Damon W."/>
            <person name="Desjardin D."/>
            <person name="Finy P."/>
            <person name="Geml J."/>
            <person name="Haridas S."/>
            <person name="Hughes K."/>
            <person name="Justo A."/>
            <person name="Karasinski D."/>
            <person name="Kautmanova I."/>
            <person name="Kiss B."/>
            <person name="Kocsube S."/>
            <person name="Kotiranta H."/>
            <person name="LaButti K.M."/>
            <person name="Lechner B.E."/>
            <person name="Liimatainen K."/>
            <person name="Lipzen A."/>
            <person name="Lukacs Z."/>
            <person name="Mihaltcheva S."/>
            <person name="Morgado L.N."/>
            <person name="Niskanen T."/>
            <person name="Noordeloos M.E."/>
            <person name="Ohm R.A."/>
            <person name="Ortiz-Santana B."/>
            <person name="Ovrebo C."/>
            <person name="Racz N."/>
            <person name="Riley R."/>
            <person name="Savchenko A."/>
            <person name="Shiryaev A."/>
            <person name="Soop K."/>
            <person name="Spirin V."/>
            <person name="Szebenyi C."/>
            <person name="Tomsovsky M."/>
            <person name="Tulloss R.E."/>
            <person name="Uehling J."/>
            <person name="Grigoriev I.V."/>
            <person name="Vagvolgyi C."/>
            <person name="Papp T."/>
            <person name="Martin F.M."/>
            <person name="Miettinen O."/>
            <person name="Hibbett D.S."/>
            <person name="Nagy L.G."/>
        </authorList>
    </citation>
    <scope>NUCLEOTIDE SEQUENCE [LARGE SCALE GENOMIC DNA]</scope>
    <source>
        <strain evidence="1 2">NL-1719</strain>
    </source>
</reference>
<evidence type="ECO:0000313" key="1">
    <source>
        <dbReference type="EMBL" id="TFK60072.1"/>
    </source>
</evidence>
<organism evidence="1 2">
    <name type="scientific">Pluteus cervinus</name>
    <dbReference type="NCBI Taxonomy" id="181527"/>
    <lineage>
        <taxon>Eukaryota</taxon>
        <taxon>Fungi</taxon>
        <taxon>Dikarya</taxon>
        <taxon>Basidiomycota</taxon>
        <taxon>Agaricomycotina</taxon>
        <taxon>Agaricomycetes</taxon>
        <taxon>Agaricomycetidae</taxon>
        <taxon>Agaricales</taxon>
        <taxon>Pluteineae</taxon>
        <taxon>Pluteaceae</taxon>
        <taxon>Pluteus</taxon>
    </lineage>
</organism>
<protein>
    <submittedName>
        <fullName evidence="1">Uncharacterized protein</fullName>
    </submittedName>
</protein>
<keyword evidence="2" id="KW-1185">Reference proteome</keyword>
<name>A0ACD3A3A4_9AGAR</name>
<dbReference type="EMBL" id="ML208836">
    <property type="protein sequence ID" value="TFK60072.1"/>
    <property type="molecule type" value="Genomic_DNA"/>
</dbReference>
<proteinExistence type="predicted"/>
<accession>A0ACD3A3A4</accession>
<sequence length="117" mass="13275">MTRFISILDTPPRLRLARDLDFSSRGCKRSSQHYRTPAGSLPYPRFGAWYAIVVGSAPFVGVTDNREILLASTRKCSETRVIICTSQAHAQQMFNLCRRWGLVDAIPNDSYSRQPRV</sequence>
<evidence type="ECO:0000313" key="2">
    <source>
        <dbReference type="Proteomes" id="UP000308600"/>
    </source>
</evidence>
<gene>
    <name evidence="1" type="ORF">BDN72DRAFT_550211</name>
</gene>
<dbReference type="Proteomes" id="UP000308600">
    <property type="component" value="Unassembled WGS sequence"/>
</dbReference>